<dbReference type="GO" id="GO:0055085">
    <property type="term" value="P:transmembrane transport"/>
    <property type="evidence" value="ECO:0007669"/>
    <property type="project" value="InterPro"/>
</dbReference>
<comment type="similarity">
    <text evidence="7">Belongs to the binding-protein-dependent transport system permease family.</text>
</comment>
<dbReference type="SUPFAM" id="SSF161098">
    <property type="entry name" value="MetI-like"/>
    <property type="match status" value="1"/>
</dbReference>
<dbReference type="STRING" id="583356.Igag_0690"/>
<evidence type="ECO:0000256" key="1">
    <source>
        <dbReference type="ARBA" id="ARBA00004651"/>
    </source>
</evidence>
<dbReference type="Pfam" id="PF00528">
    <property type="entry name" value="BPD_transp_1"/>
    <property type="match status" value="1"/>
</dbReference>
<feature type="domain" description="ABC transmembrane type-1" evidence="8">
    <location>
        <begin position="257"/>
        <end position="476"/>
    </location>
</feature>
<dbReference type="GO" id="GO:0005886">
    <property type="term" value="C:plasma membrane"/>
    <property type="evidence" value="ECO:0007669"/>
    <property type="project" value="UniProtKB-SubCell"/>
</dbReference>
<dbReference type="PROSITE" id="PS50928">
    <property type="entry name" value="ABC_TM1"/>
    <property type="match status" value="1"/>
</dbReference>
<feature type="transmembrane region" description="Helical" evidence="7">
    <location>
        <begin position="261"/>
        <end position="283"/>
    </location>
</feature>
<protein>
    <submittedName>
        <fullName evidence="9">Binding-protein-dependent transport systems inner membrane component</fullName>
    </submittedName>
</protein>
<name>E0SSX0_IGNAA</name>
<dbReference type="CDD" id="cd06261">
    <property type="entry name" value="TM_PBP2"/>
    <property type="match status" value="1"/>
</dbReference>
<dbReference type="PANTHER" id="PTHR30193">
    <property type="entry name" value="ABC TRANSPORTER PERMEASE PROTEIN"/>
    <property type="match status" value="1"/>
</dbReference>
<dbReference type="HOGENOM" id="CLU_555069_0_0_2"/>
<dbReference type="InterPro" id="IPR051393">
    <property type="entry name" value="ABC_transporter_permease"/>
</dbReference>
<feature type="transmembrane region" description="Helical" evidence="7">
    <location>
        <begin position="455"/>
        <end position="479"/>
    </location>
</feature>
<evidence type="ECO:0000313" key="10">
    <source>
        <dbReference type="Proteomes" id="UP000001304"/>
    </source>
</evidence>
<comment type="subcellular location">
    <subcellularLocation>
        <location evidence="1 7">Cell membrane</location>
        <topology evidence="1 7">Multi-pass membrane protein</topology>
    </subcellularLocation>
</comment>
<gene>
    <name evidence="9" type="ordered locus">Igag_0690</name>
</gene>
<evidence type="ECO:0000256" key="6">
    <source>
        <dbReference type="ARBA" id="ARBA00023136"/>
    </source>
</evidence>
<dbReference type="Proteomes" id="UP000001304">
    <property type="component" value="Chromosome"/>
</dbReference>
<feature type="transmembrane region" description="Helical" evidence="7">
    <location>
        <begin position="12"/>
        <end position="33"/>
    </location>
</feature>
<dbReference type="BioCyc" id="IAGG583356:GHAH-686-MONOMER"/>
<feature type="transmembrane region" description="Helical" evidence="7">
    <location>
        <begin position="337"/>
        <end position="356"/>
    </location>
</feature>
<dbReference type="KEGG" id="iag:Igag_0690"/>
<feature type="transmembrane region" description="Helical" evidence="7">
    <location>
        <begin position="295"/>
        <end position="317"/>
    </location>
</feature>
<evidence type="ECO:0000313" key="9">
    <source>
        <dbReference type="EMBL" id="ADM27520.1"/>
    </source>
</evidence>
<dbReference type="InterPro" id="IPR035906">
    <property type="entry name" value="MetI-like_sf"/>
</dbReference>
<dbReference type="PANTHER" id="PTHR30193:SF37">
    <property type="entry name" value="INNER MEMBRANE ABC TRANSPORTER PERMEASE PROTEIN YCJO"/>
    <property type="match status" value="1"/>
</dbReference>
<dbReference type="EMBL" id="CP002098">
    <property type="protein sequence ID" value="ADM27520.1"/>
    <property type="molecule type" value="Genomic_DNA"/>
</dbReference>
<keyword evidence="5 7" id="KW-1133">Transmembrane helix</keyword>
<evidence type="ECO:0000256" key="3">
    <source>
        <dbReference type="ARBA" id="ARBA00022475"/>
    </source>
</evidence>
<evidence type="ECO:0000256" key="7">
    <source>
        <dbReference type="RuleBase" id="RU363032"/>
    </source>
</evidence>
<reference evidence="9 10" key="1">
    <citation type="journal article" date="2010" name="Stand. Genomic Sci.">
        <title>Complete genome sequence of Ignisphaera aggregans type strain (AQ1.S1).</title>
        <authorList>
            <person name="Goker M."/>
            <person name="Held B."/>
            <person name="Lapidus A."/>
            <person name="Nolan M."/>
            <person name="Spring S."/>
            <person name="Yasawong M."/>
            <person name="Lucas S."/>
            <person name="Glavina Del Rio T."/>
            <person name="Tice H."/>
            <person name="Cheng J.F."/>
            <person name="Goodwin L."/>
            <person name="Tapia R."/>
            <person name="Pitluck S."/>
            <person name="Liolios K."/>
            <person name="Ivanova N."/>
            <person name="Mavromatis K."/>
            <person name="Mikhailova N."/>
            <person name="Pati A."/>
            <person name="Chen A."/>
            <person name="Palaniappan K."/>
            <person name="Brambilla E."/>
            <person name="Land M."/>
            <person name="Hauser L."/>
            <person name="Chang Y.J."/>
            <person name="Jeffries C.D."/>
            <person name="Brettin T."/>
            <person name="Detter J.C."/>
            <person name="Han C."/>
            <person name="Rohde M."/>
            <person name="Sikorski J."/>
            <person name="Woyke T."/>
            <person name="Bristow J."/>
            <person name="Eisen J.A."/>
            <person name="Markowitz V."/>
            <person name="Hugenholtz P."/>
            <person name="Kyrpides N.C."/>
            <person name="Klenk H.P."/>
        </authorList>
    </citation>
    <scope>NUCLEOTIDE SEQUENCE [LARGE SCALE GENOMIC DNA]</scope>
    <source>
        <strain evidence="10">DSM 17230 / JCM 13409 / AQ1.S1</strain>
    </source>
</reference>
<evidence type="ECO:0000256" key="4">
    <source>
        <dbReference type="ARBA" id="ARBA00022692"/>
    </source>
</evidence>
<sequence length="485" mass="54888">MKYSDPKKILFPIKIALILVLPSIVMYVFFNIWPMIFSIGLAFTDANRYNVAPSPEKIASIKNAIACAELLRTSSEHRGRVQTIVNITTSDLNIISKALLNMSRIIAAGDIQNNVTLLRQYIKTAREATTNLSNILIKFSKVFNCTELGYQTDLDIIPRDMLDRMDSLYSIIGQLYTYSIISFRGVSTEELSRQVYTGLNISSYLLGYFSMLQIDYEGYIDKFIDSANSRLNELTLKFVGLDNFVKLFKDPRFYNSLFKTLAFTAVSVPMKVFAGLLLALFYSTPMIYGRRVLRAILLIPWATPFLMSALAWKFLFLPNGQLGMLFHLNINAFEWDAFIVYCLFEMWLAYPFIMTITQGALTGVSKEVIEASYIDGASLWLRLKKIMFPLISRPLMVATILTTGASLQAFMIPLLLNGGGPVGPITIPYIGTSVGYKNEMLILLGYYKVMIDNEWGYAASLYLVILLIILTYVSIWFIATSRSQR</sequence>
<proteinExistence type="inferred from homology"/>
<dbReference type="InterPro" id="IPR000515">
    <property type="entry name" value="MetI-like"/>
</dbReference>
<dbReference type="AlphaFoldDB" id="E0SSX0"/>
<keyword evidence="3" id="KW-1003">Cell membrane</keyword>
<keyword evidence="2 7" id="KW-0813">Transport</keyword>
<dbReference type="Gene3D" id="1.10.3720.10">
    <property type="entry name" value="MetI-like"/>
    <property type="match status" value="1"/>
</dbReference>
<accession>E0SSX0</accession>
<organism evidence="9 10">
    <name type="scientific">Ignisphaera aggregans (strain DSM 17230 / JCM 13409 / AQ1.S1)</name>
    <dbReference type="NCBI Taxonomy" id="583356"/>
    <lineage>
        <taxon>Archaea</taxon>
        <taxon>Thermoproteota</taxon>
        <taxon>Thermoprotei</taxon>
        <taxon>Desulfurococcales</taxon>
        <taxon>Desulfurococcaceae</taxon>
        <taxon>Ignisphaera</taxon>
    </lineage>
</organism>
<evidence type="ECO:0000259" key="8">
    <source>
        <dbReference type="PROSITE" id="PS50928"/>
    </source>
</evidence>
<feature type="transmembrane region" description="Helical" evidence="7">
    <location>
        <begin position="395"/>
        <end position="416"/>
    </location>
</feature>
<evidence type="ECO:0000256" key="5">
    <source>
        <dbReference type="ARBA" id="ARBA00022989"/>
    </source>
</evidence>
<keyword evidence="10" id="KW-1185">Reference proteome</keyword>
<keyword evidence="6 7" id="KW-0472">Membrane</keyword>
<keyword evidence="4 7" id="KW-0812">Transmembrane</keyword>
<evidence type="ECO:0000256" key="2">
    <source>
        <dbReference type="ARBA" id="ARBA00022448"/>
    </source>
</evidence>